<evidence type="ECO:0000313" key="3">
    <source>
        <dbReference type="Proteomes" id="UP000600449"/>
    </source>
</evidence>
<evidence type="ECO:0008006" key="4">
    <source>
        <dbReference type="Google" id="ProtNLM"/>
    </source>
</evidence>
<dbReference type="AlphaFoldDB" id="A0A917V320"/>
<accession>A0A917V320</accession>
<evidence type="ECO:0000313" key="2">
    <source>
        <dbReference type="EMBL" id="GGK28013.1"/>
    </source>
</evidence>
<keyword evidence="1" id="KW-0732">Signal</keyword>
<evidence type="ECO:0000256" key="1">
    <source>
        <dbReference type="SAM" id="SignalP"/>
    </source>
</evidence>
<dbReference type="InterPro" id="IPR038696">
    <property type="entry name" value="IalB_sf"/>
</dbReference>
<dbReference type="RefSeq" id="WP_188910882.1">
    <property type="nucleotide sequence ID" value="NZ_BMMF01000003.1"/>
</dbReference>
<organism evidence="2 3">
    <name type="scientific">Salinarimonas ramus</name>
    <dbReference type="NCBI Taxonomy" id="690164"/>
    <lineage>
        <taxon>Bacteria</taxon>
        <taxon>Pseudomonadati</taxon>
        <taxon>Pseudomonadota</taxon>
        <taxon>Alphaproteobacteria</taxon>
        <taxon>Hyphomicrobiales</taxon>
        <taxon>Salinarimonadaceae</taxon>
        <taxon>Salinarimonas</taxon>
    </lineage>
</organism>
<dbReference type="PROSITE" id="PS51257">
    <property type="entry name" value="PROKAR_LIPOPROTEIN"/>
    <property type="match status" value="1"/>
</dbReference>
<comment type="caution">
    <text evidence="2">The sequence shown here is derived from an EMBL/GenBank/DDBJ whole genome shotgun (WGS) entry which is preliminary data.</text>
</comment>
<feature type="signal peptide" evidence="1">
    <location>
        <begin position="1"/>
        <end position="33"/>
    </location>
</feature>
<name>A0A917V320_9HYPH</name>
<reference evidence="2 3" key="1">
    <citation type="journal article" date="2014" name="Int. J. Syst. Evol. Microbiol.">
        <title>Complete genome sequence of Corynebacterium casei LMG S-19264T (=DSM 44701T), isolated from a smear-ripened cheese.</title>
        <authorList>
            <consortium name="US DOE Joint Genome Institute (JGI-PGF)"/>
            <person name="Walter F."/>
            <person name="Albersmeier A."/>
            <person name="Kalinowski J."/>
            <person name="Ruckert C."/>
        </authorList>
    </citation>
    <scope>NUCLEOTIDE SEQUENCE [LARGE SCALE GENOMIC DNA]</scope>
    <source>
        <strain evidence="2 3">CGMCC 1.9161</strain>
    </source>
</reference>
<sequence length="182" mass="19559">MRKTRSIRRYASACALLVACAAAIGLAPAPAAAQQAQATLLGREGDWASYSTDANGSKLCYALSQPTRRLPEGLNRDPAYLFVSFRPSENVTNEVAAVMGFPTQDGQTASGVIDGTTFNFVTRGENAWVQDPAQEDDVVQGFIRGRSFELRVRSARGNDTTDVYSLSGFTAAVNRARQECGL</sequence>
<feature type="chain" id="PRO_5037495468" description="Invasion associated locus B (IalB) protein" evidence="1">
    <location>
        <begin position="34"/>
        <end position="182"/>
    </location>
</feature>
<dbReference type="EMBL" id="BMMF01000003">
    <property type="protein sequence ID" value="GGK28013.1"/>
    <property type="molecule type" value="Genomic_DNA"/>
</dbReference>
<dbReference type="Gene3D" id="2.60.40.1880">
    <property type="entry name" value="Invasion associated locus B (IalB) protein"/>
    <property type="match status" value="1"/>
</dbReference>
<gene>
    <name evidence="2" type="ORF">GCM10011322_13210</name>
</gene>
<keyword evidence="3" id="KW-1185">Reference proteome</keyword>
<protein>
    <recommendedName>
        <fullName evidence="4">Invasion associated locus B (IalB) protein</fullName>
    </recommendedName>
</protein>
<proteinExistence type="predicted"/>
<dbReference type="Proteomes" id="UP000600449">
    <property type="component" value="Unassembled WGS sequence"/>
</dbReference>